<dbReference type="EMBL" id="SCKG01000003">
    <property type="protein sequence ID" value="TDH15434.1"/>
    <property type="molecule type" value="Genomic_DNA"/>
</dbReference>
<comment type="caution">
    <text evidence="2">The sequence shown here is derived from an EMBL/GenBank/DDBJ whole genome shotgun (WGS) entry which is preliminary data.</text>
</comment>
<gene>
    <name evidence="2" type="ORF">EPR50_G00031190</name>
</gene>
<evidence type="ECO:0000313" key="2">
    <source>
        <dbReference type="EMBL" id="TDH15434.1"/>
    </source>
</evidence>
<dbReference type="AlphaFoldDB" id="A0A484DKC0"/>
<protein>
    <submittedName>
        <fullName evidence="2">Uncharacterized protein</fullName>
    </submittedName>
</protein>
<name>A0A484DKC0_PERFV</name>
<proteinExistence type="predicted"/>
<sequence>MVSAQFKCSRRGRAGKGSSSGQPSLQQLCQKAEEQSPRGPETIPGGQRVAGPHQGRNLRRCALPGDHDANSRRNLLLSVLAARRLDAAEESVAKNGLRLSRG</sequence>
<organism evidence="2 3">
    <name type="scientific">Perca flavescens</name>
    <name type="common">American yellow perch</name>
    <name type="synonym">Morone flavescens</name>
    <dbReference type="NCBI Taxonomy" id="8167"/>
    <lineage>
        <taxon>Eukaryota</taxon>
        <taxon>Metazoa</taxon>
        <taxon>Chordata</taxon>
        <taxon>Craniata</taxon>
        <taxon>Vertebrata</taxon>
        <taxon>Euteleostomi</taxon>
        <taxon>Actinopterygii</taxon>
        <taxon>Neopterygii</taxon>
        <taxon>Teleostei</taxon>
        <taxon>Neoteleostei</taxon>
        <taxon>Acanthomorphata</taxon>
        <taxon>Eupercaria</taxon>
        <taxon>Perciformes</taxon>
        <taxon>Percoidei</taxon>
        <taxon>Percidae</taxon>
        <taxon>Percinae</taxon>
        <taxon>Perca</taxon>
    </lineage>
</organism>
<evidence type="ECO:0000313" key="3">
    <source>
        <dbReference type="Proteomes" id="UP000295070"/>
    </source>
</evidence>
<reference evidence="2 3" key="1">
    <citation type="submission" date="2019-01" db="EMBL/GenBank/DDBJ databases">
        <title>A chromosome-scale genome assembly of the yellow perch, Perca flavescens.</title>
        <authorList>
            <person name="Feron R."/>
            <person name="Morvezen R."/>
            <person name="Bestin A."/>
            <person name="Haffray P."/>
            <person name="Klopp C."/>
            <person name="Zahm M."/>
            <person name="Cabau C."/>
            <person name="Roques C."/>
            <person name="Donnadieu C."/>
            <person name="Bouchez O."/>
            <person name="Christie M."/>
            <person name="Larson W."/>
            <person name="Guiguen Y."/>
        </authorList>
    </citation>
    <scope>NUCLEOTIDE SEQUENCE [LARGE SCALE GENOMIC DNA]</scope>
    <source>
        <strain evidence="2">YP-PL-M2</strain>
        <tissue evidence="2">Blood</tissue>
    </source>
</reference>
<keyword evidence="3" id="KW-1185">Reference proteome</keyword>
<feature type="compositionally biased region" description="Low complexity" evidence="1">
    <location>
        <begin position="16"/>
        <end position="30"/>
    </location>
</feature>
<dbReference type="Proteomes" id="UP000295070">
    <property type="component" value="Chromosome 3"/>
</dbReference>
<feature type="region of interest" description="Disordered" evidence="1">
    <location>
        <begin position="1"/>
        <end position="69"/>
    </location>
</feature>
<evidence type="ECO:0000256" key="1">
    <source>
        <dbReference type="SAM" id="MobiDB-lite"/>
    </source>
</evidence>
<accession>A0A484DKC0</accession>